<feature type="domain" description="Death" evidence="1">
    <location>
        <begin position="158"/>
        <end position="229"/>
    </location>
</feature>
<reference evidence="2" key="1">
    <citation type="submission" date="2021-01" db="EMBL/GenBank/DDBJ databases">
        <authorList>
            <person name="Zahm M."/>
            <person name="Roques C."/>
            <person name="Cabau C."/>
            <person name="Klopp C."/>
            <person name="Donnadieu C."/>
            <person name="Jouanno E."/>
            <person name="Lampietro C."/>
            <person name="Louis A."/>
            <person name="Herpin A."/>
            <person name="Echchiki A."/>
            <person name="Berthelot C."/>
            <person name="Parey E."/>
            <person name="Roest-Crollius H."/>
            <person name="Braasch I."/>
            <person name="Postlethwait J."/>
            <person name="Bobe J."/>
            <person name="Montfort J."/>
            <person name="Bouchez O."/>
            <person name="Begum T."/>
            <person name="Mejri S."/>
            <person name="Adams A."/>
            <person name="Chen W.-J."/>
            <person name="Guiguen Y."/>
        </authorList>
    </citation>
    <scope>NUCLEOTIDE SEQUENCE</scope>
    <source>
        <tissue evidence="2">Blood</tissue>
    </source>
</reference>
<dbReference type="SMART" id="SM00005">
    <property type="entry name" value="DEATH"/>
    <property type="match status" value="1"/>
</dbReference>
<dbReference type="AlphaFoldDB" id="A0A8T3D6G2"/>
<dbReference type="SUPFAM" id="SSF47986">
    <property type="entry name" value="DEATH domain"/>
    <property type="match status" value="2"/>
</dbReference>
<dbReference type="EMBL" id="JAERUA010000012">
    <property type="protein sequence ID" value="KAI1892291.1"/>
    <property type="molecule type" value="Genomic_DNA"/>
</dbReference>
<dbReference type="PROSITE" id="PS50017">
    <property type="entry name" value="DEATH_DOMAIN"/>
    <property type="match status" value="1"/>
</dbReference>
<name>A0A8T3D6G2_9TELE</name>
<dbReference type="Gene3D" id="1.10.533.10">
    <property type="entry name" value="Death Domain, Fas"/>
    <property type="match status" value="2"/>
</dbReference>
<dbReference type="Pfam" id="PF00531">
    <property type="entry name" value="Death"/>
    <property type="match status" value="1"/>
</dbReference>
<evidence type="ECO:0000313" key="2">
    <source>
        <dbReference type="EMBL" id="KAI1892291.1"/>
    </source>
</evidence>
<dbReference type="InterPro" id="IPR000488">
    <property type="entry name" value="Death_dom"/>
</dbReference>
<organism evidence="2 3">
    <name type="scientific">Albula goreensis</name>
    <dbReference type="NCBI Taxonomy" id="1534307"/>
    <lineage>
        <taxon>Eukaryota</taxon>
        <taxon>Metazoa</taxon>
        <taxon>Chordata</taxon>
        <taxon>Craniata</taxon>
        <taxon>Vertebrata</taxon>
        <taxon>Euteleostomi</taxon>
        <taxon>Actinopterygii</taxon>
        <taxon>Neopterygii</taxon>
        <taxon>Teleostei</taxon>
        <taxon>Albuliformes</taxon>
        <taxon>Albulidae</taxon>
        <taxon>Albula</taxon>
    </lineage>
</organism>
<protein>
    <recommendedName>
        <fullName evidence="1">Death domain-containing protein</fullName>
    </recommendedName>
</protein>
<comment type="caution">
    <text evidence="2">The sequence shown here is derived from an EMBL/GenBank/DDBJ whole genome shotgun (WGS) entry which is preliminary data.</text>
</comment>
<keyword evidence="3" id="KW-1185">Reference proteome</keyword>
<gene>
    <name evidence="2" type="ORF">AGOR_G00131830</name>
</gene>
<dbReference type="OrthoDB" id="8947098at2759"/>
<dbReference type="CDD" id="cd01670">
    <property type="entry name" value="Death"/>
    <property type="match status" value="1"/>
</dbReference>
<dbReference type="Proteomes" id="UP000829720">
    <property type="component" value="Unassembled WGS sequence"/>
</dbReference>
<evidence type="ECO:0000313" key="3">
    <source>
        <dbReference type="Proteomes" id="UP000829720"/>
    </source>
</evidence>
<dbReference type="InterPro" id="IPR011029">
    <property type="entry name" value="DEATH-like_dom_sf"/>
</dbReference>
<dbReference type="GO" id="GO:0007165">
    <property type="term" value="P:signal transduction"/>
    <property type="evidence" value="ECO:0007669"/>
    <property type="project" value="InterPro"/>
</dbReference>
<evidence type="ECO:0000259" key="1">
    <source>
        <dbReference type="PROSITE" id="PS50017"/>
    </source>
</evidence>
<accession>A0A8T3D6G2</accession>
<proteinExistence type="predicted"/>
<sequence length="246" mass="27760">MDLPLAERYSGTVDDGVSRGIDVMAETPGGAALLLRRLKPPLIDALGVDPDYVLQHADALCLLSMAEYRRIKTLGNPSETIRDLLDCVIQKEQDAKVFLDFLKKAEVKEIFPKLSAIFERVEHHQDNKGLSSSKRKSEEMMEVCIKKQKCEPGSKVVTEKQLMLVARGIGRHWKQLGRVALDIPTVKLEQIEEENPGTHVERVFAMLRMWLTRERRNATTAHLHALLSQDECAPPPESIDFLLDPD</sequence>